<dbReference type="InterPro" id="IPR009057">
    <property type="entry name" value="Homeodomain-like_sf"/>
</dbReference>
<dbReference type="InterPro" id="IPR001356">
    <property type="entry name" value="HD"/>
</dbReference>
<dbReference type="CDD" id="cd00086">
    <property type="entry name" value="homeodomain"/>
    <property type="match status" value="1"/>
</dbReference>
<keyword evidence="1" id="KW-0238">DNA-binding</keyword>
<evidence type="ECO:0000256" key="1">
    <source>
        <dbReference type="RuleBase" id="RU000682"/>
    </source>
</evidence>
<keyword evidence="1" id="KW-0371">Homeobox</keyword>
<sequence>MMASQTSQNFQNARGSPTRARAPEMTATSMDRVFLRVEGEEEVTPPYSCKTRSFESLAAAKVLTNNIALGQAMPPPPRPDLPDSPARAAAAAGLLHVQRESSQSTESVVDCLMSLATQSKQEPSPSDVVDSRKRAAPEQQIAARRKLKMRAVGVSSPLARPCSELSAPPRPPPVRLLSGASVEQLKLLAAAYKICPTPTEDQLLAIAERVGIDSDALTVWFHSRKILQDWVQTQPQLSIHDLKAMFYGAAEA</sequence>
<evidence type="ECO:0000313" key="5">
    <source>
        <dbReference type="Proteomes" id="UP001515480"/>
    </source>
</evidence>
<comment type="caution">
    <text evidence="4">The sequence shown here is derived from an EMBL/GenBank/DDBJ whole genome shotgun (WGS) entry which is preliminary data.</text>
</comment>
<gene>
    <name evidence="4" type="ORF">AB1Y20_015996</name>
</gene>
<reference evidence="4 5" key="1">
    <citation type="journal article" date="2024" name="Science">
        <title>Giant polyketide synthase enzymes in the biosynthesis of giant marine polyether toxins.</title>
        <authorList>
            <person name="Fallon T.R."/>
            <person name="Shende V.V."/>
            <person name="Wierzbicki I.H."/>
            <person name="Pendleton A.L."/>
            <person name="Watervoot N.F."/>
            <person name="Auber R.P."/>
            <person name="Gonzalez D.J."/>
            <person name="Wisecaver J.H."/>
            <person name="Moore B.S."/>
        </authorList>
    </citation>
    <scope>NUCLEOTIDE SEQUENCE [LARGE SCALE GENOMIC DNA]</scope>
    <source>
        <strain evidence="4 5">12B1</strain>
    </source>
</reference>
<keyword evidence="5" id="KW-1185">Reference proteome</keyword>
<dbReference type="EMBL" id="JBGBPQ010000003">
    <property type="protein sequence ID" value="KAL1527325.1"/>
    <property type="molecule type" value="Genomic_DNA"/>
</dbReference>
<proteinExistence type="predicted"/>
<feature type="domain" description="Homeobox" evidence="3">
    <location>
        <begin position="171"/>
        <end position="235"/>
    </location>
</feature>
<protein>
    <recommendedName>
        <fullName evidence="3">Homeobox domain-containing protein</fullName>
    </recommendedName>
</protein>
<dbReference type="Proteomes" id="UP001515480">
    <property type="component" value="Unassembled WGS sequence"/>
</dbReference>
<dbReference type="GO" id="GO:0003677">
    <property type="term" value="F:DNA binding"/>
    <property type="evidence" value="ECO:0007669"/>
    <property type="project" value="UniProtKB-KW"/>
</dbReference>
<dbReference type="SUPFAM" id="SSF46689">
    <property type="entry name" value="Homeodomain-like"/>
    <property type="match status" value="1"/>
</dbReference>
<evidence type="ECO:0000313" key="4">
    <source>
        <dbReference type="EMBL" id="KAL1527325.1"/>
    </source>
</evidence>
<evidence type="ECO:0000259" key="3">
    <source>
        <dbReference type="SMART" id="SM00389"/>
    </source>
</evidence>
<dbReference type="GO" id="GO:0005634">
    <property type="term" value="C:nucleus"/>
    <property type="evidence" value="ECO:0007669"/>
    <property type="project" value="UniProtKB-SubCell"/>
</dbReference>
<feature type="compositionally biased region" description="Polar residues" evidence="2">
    <location>
        <begin position="1"/>
        <end position="15"/>
    </location>
</feature>
<dbReference type="SMART" id="SM00389">
    <property type="entry name" value="HOX"/>
    <property type="match status" value="1"/>
</dbReference>
<comment type="subcellular location">
    <subcellularLocation>
        <location evidence="1">Nucleus</location>
    </subcellularLocation>
</comment>
<evidence type="ECO:0000256" key="2">
    <source>
        <dbReference type="SAM" id="MobiDB-lite"/>
    </source>
</evidence>
<feature type="region of interest" description="Disordered" evidence="2">
    <location>
        <begin position="117"/>
        <end position="136"/>
    </location>
</feature>
<feature type="region of interest" description="Disordered" evidence="2">
    <location>
        <begin position="1"/>
        <end position="27"/>
    </location>
</feature>
<name>A0AB34JZI0_PRYPA</name>
<accession>A0AB34JZI0</accession>
<keyword evidence="1" id="KW-0539">Nucleus</keyword>
<dbReference type="Pfam" id="PF00046">
    <property type="entry name" value="Homeodomain"/>
    <property type="match status" value="1"/>
</dbReference>
<dbReference type="AlphaFoldDB" id="A0AB34JZI0"/>
<dbReference type="Gene3D" id="1.10.10.60">
    <property type="entry name" value="Homeodomain-like"/>
    <property type="match status" value="1"/>
</dbReference>
<organism evidence="4 5">
    <name type="scientific">Prymnesium parvum</name>
    <name type="common">Toxic golden alga</name>
    <dbReference type="NCBI Taxonomy" id="97485"/>
    <lineage>
        <taxon>Eukaryota</taxon>
        <taxon>Haptista</taxon>
        <taxon>Haptophyta</taxon>
        <taxon>Prymnesiophyceae</taxon>
        <taxon>Prymnesiales</taxon>
        <taxon>Prymnesiaceae</taxon>
        <taxon>Prymnesium</taxon>
    </lineage>
</organism>